<accession>Q9HLA1</accession>
<dbReference type="SMART" id="SM00893">
    <property type="entry name" value="ETF"/>
    <property type="match status" value="1"/>
</dbReference>
<dbReference type="PaxDb" id="273075-Ta0328"/>
<dbReference type="InterPro" id="IPR014729">
    <property type="entry name" value="Rossmann-like_a/b/a_fold"/>
</dbReference>
<dbReference type="AlphaFoldDB" id="Q9HLA1"/>
<keyword evidence="4" id="KW-1185">Reference proteome</keyword>
<dbReference type="OrthoDB" id="6635at2157"/>
<sequence length="258" mass="27858">MIKQVPDSSEVEIDPVKMTLNRTKARNVVNAADLNALEYALRIKDKVGANITVISMGPPMADAAIIECMARGADRGILITDRAFAGADTYPTGLTLAATITKLGNVDIVFGGDETTDSSTGHVGPGVAEFLGFDQITYAKEVDYEDGYVIATRDLEDGDEIVKVPTPVVITVLLNSNIPRHQSLRKKIDAIRKGVESWGINELGLKPEWVGLRGSPTIVRSMKAIKEPEHLHKTVTLDKIDDIVADLVSKNIIKVGGK</sequence>
<dbReference type="PROSITE" id="PS01065">
    <property type="entry name" value="ETF_BETA"/>
    <property type="match status" value="1"/>
</dbReference>
<dbReference type="CDD" id="cd01714">
    <property type="entry name" value="ETF_beta"/>
    <property type="match status" value="1"/>
</dbReference>
<dbReference type="EMBL" id="AL445064">
    <property type="protein sequence ID" value="CAC11473.1"/>
    <property type="molecule type" value="Genomic_DNA"/>
</dbReference>
<dbReference type="PIRSF" id="PIRSF000090">
    <property type="entry name" value="Beta-ETF"/>
    <property type="match status" value="1"/>
</dbReference>
<feature type="domain" description="Electron transfer flavoprotein alpha/beta-subunit N-terminal" evidence="2">
    <location>
        <begin position="17"/>
        <end position="207"/>
    </location>
</feature>
<dbReference type="SUPFAM" id="SSF52402">
    <property type="entry name" value="Adenine nucleotide alpha hydrolases-like"/>
    <property type="match status" value="1"/>
</dbReference>
<dbReference type="eggNOG" id="arCOG00446">
    <property type="taxonomic scope" value="Archaea"/>
</dbReference>
<dbReference type="InterPro" id="IPR033948">
    <property type="entry name" value="ETF_beta_N"/>
</dbReference>
<dbReference type="PANTHER" id="PTHR21294">
    <property type="entry name" value="ELECTRON TRANSFER FLAVOPROTEIN BETA-SUBUNIT"/>
    <property type="match status" value="1"/>
</dbReference>
<reference evidence="3 4" key="1">
    <citation type="journal article" date="2000" name="Nature">
        <title>The genome sequence of the thermoacidophilic scavenger Thermoplasma acidophilum.</title>
        <authorList>
            <person name="Ruepp A."/>
            <person name="Graml W."/>
            <person name="Santos-Martinez M.L."/>
            <person name="Koretke K.K."/>
            <person name="Volker C."/>
            <person name="Mewes H.W."/>
            <person name="Frishman D."/>
            <person name="Stocker S."/>
            <person name="Lupas A.N."/>
            <person name="Baumeister W."/>
        </authorList>
    </citation>
    <scope>NUCLEOTIDE SEQUENCE [LARGE SCALE GENOMIC DNA]</scope>
    <source>
        <strain evidence="4">ATCC 25905 / DSM 1728 / JCM 9062 / NBRC 15155 / AMRC-C165</strain>
    </source>
</reference>
<proteinExistence type="inferred from homology"/>
<name>Q9HLA1_THEAC</name>
<dbReference type="EnsemblBacteria" id="CAC11473">
    <property type="protein sequence ID" value="CAC11473"/>
    <property type="gene ID" value="CAC11473"/>
</dbReference>
<dbReference type="GO" id="GO:0009055">
    <property type="term" value="F:electron transfer activity"/>
    <property type="evidence" value="ECO:0007669"/>
    <property type="project" value="InterPro"/>
</dbReference>
<dbReference type="HOGENOM" id="CLU_060196_2_1_2"/>
<dbReference type="InterPro" id="IPR012255">
    <property type="entry name" value="ETF_b"/>
</dbReference>
<dbReference type="Pfam" id="PF01012">
    <property type="entry name" value="ETF"/>
    <property type="match status" value="1"/>
</dbReference>
<evidence type="ECO:0000259" key="2">
    <source>
        <dbReference type="SMART" id="SM00893"/>
    </source>
</evidence>
<comment type="similarity">
    <text evidence="1">Belongs to the ETF beta-subunit/FixA family.</text>
</comment>
<dbReference type="STRING" id="273075.gene:9571546"/>
<dbReference type="InterPro" id="IPR014730">
    <property type="entry name" value="ETF_a/b_N"/>
</dbReference>
<dbReference type="InParanoid" id="Q9HLA1"/>
<dbReference type="InterPro" id="IPR000049">
    <property type="entry name" value="ET-Flavoprotein_bsu_CS"/>
</dbReference>
<evidence type="ECO:0000313" key="4">
    <source>
        <dbReference type="Proteomes" id="UP000001024"/>
    </source>
</evidence>
<dbReference type="KEGG" id="tac:Ta0328"/>
<dbReference type="SMR" id="Q9HLA1"/>
<dbReference type="Proteomes" id="UP000001024">
    <property type="component" value="Chromosome"/>
</dbReference>
<organism evidence="3 4">
    <name type="scientific">Thermoplasma acidophilum (strain ATCC 25905 / DSM 1728 / JCM 9062 / NBRC 15155 / AMRC-C165)</name>
    <dbReference type="NCBI Taxonomy" id="273075"/>
    <lineage>
        <taxon>Archaea</taxon>
        <taxon>Methanobacteriati</taxon>
        <taxon>Thermoplasmatota</taxon>
        <taxon>Thermoplasmata</taxon>
        <taxon>Thermoplasmatales</taxon>
        <taxon>Thermoplasmataceae</taxon>
        <taxon>Thermoplasma</taxon>
    </lineage>
</organism>
<gene>
    <name evidence="3" type="ordered locus">Ta0328</name>
</gene>
<dbReference type="PANTHER" id="PTHR21294:SF17">
    <property type="entry name" value="PROTEIN FIXA"/>
    <property type="match status" value="1"/>
</dbReference>
<evidence type="ECO:0000256" key="1">
    <source>
        <dbReference type="ARBA" id="ARBA00007557"/>
    </source>
</evidence>
<protein>
    <submittedName>
        <fullName evidence="3">FIXA (Related to carnitine metabolism) related protein</fullName>
    </submittedName>
</protein>
<dbReference type="Gene3D" id="3.40.50.620">
    <property type="entry name" value="HUPs"/>
    <property type="match status" value="1"/>
</dbReference>
<evidence type="ECO:0000313" key="3">
    <source>
        <dbReference type="EMBL" id="CAC11473.1"/>
    </source>
</evidence>